<dbReference type="PANTHER" id="PTHR37038">
    <property type="entry name" value="TRANSCRIPTIONAL REGULATOR-RELATED"/>
    <property type="match status" value="1"/>
</dbReference>
<dbReference type="InterPro" id="IPR011990">
    <property type="entry name" value="TPR-like_helical_dom_sf"/>
</dbReference>
<gene>
    <name evidence="2" type="ORF">G0Y27_10790</name>
</gene>
<evidence type="ECO:0000313" key="2">
    <source>
        <dbReference type="EMBL" id="NGJ33553.1"/>
    </source>
</evidence>
<dbReference type="AlphaFoldDB" id="A0A6G4Q4U5"/>
<protein>
    <submittedName>
        <fullName evidence="2">Helix-turn-helix transcriptional regulator</fullName>
    </submittedName>
</protein>
<dbReference type="InterPro" id="IPR053163">
    <property type="entry name" value="HTH-type_regulator_Rgg"/>
</dbReference>
<dbReference type="SMART" id="SM00530">
    <property type="entry name" value="HTH_XRE"/>
    <property type="match status" value="1"/>
</dbReference>
<dbReference type="PROSITE" id="PS50943">
    <property type="entry name" value="HTH_CROC1"/>
    <property type="match status" value="1"/>
</dbReference>
<name>A0A6G4Q4U5_STAAU</name>
<reference evidence="2" key="1">
    <citation type="submission" date="2020-02" db="EMBL/GenBank/DDBJ databases">
        <title>Novel Insights Into The Classification of Staphylococcal Beta-Lactamases In Relation To The Cefazolin Inoculum Effect.</title>
        <authorList>
            <person name="Carvajal L.P."/>
            <person name="Rincon S."/>
            <person name="Echeverri A."/>
            <person name="Porras J."/>
            <person name="Rios R."/>
            <person name="Ordonez K."/>
            <person name="Seas C."/>
            <person name="Gomez-Villegas S."/>
            <person name="Diaz L."/>
            <person name="Arias C.A."/>
            <person name="Reyes J."/>
        </authorList>
    </citation>
    <scope>NUCLEOTIDE SEQUENCE</scope>
    <source>
        <strain evidence="2">UG1090</strain>
    </source>
</reference>
<dbReference type="SUPFAM" id="SSF47413">
    <property type="entry name" value="lambda repressor-like DNA-binding domains"/>
    <property type="match status" value="1"/>
</dbReference>
<dbReference type="SUPFAM" id="SSF48452">
    <property type="entry name" value="TPR-like"/>
    <property type="match status" value="1"/>
</dbReference>
<organism evidence="2">
    <name type="scientific">Staphylococcus aureus</name>
    <dbReference type="NCBI Taxonomy" id="1280"/>
    <lineage>
        <taxon>Bacteria</taxon>
        <taxon>Bacillati</taxon>
        <taxon>Bacillota</taxon>
        <taxon>Bacilli</taxon>
        <taxon>Bacillales</taxon>
        <taxon>Staphylococcaceae</taxon>
        <taxon>Staphylococcus</taxon>
    </lineage>
</organism>
<dbReference type="Gene3D" id="1.25.40.10">
    <property type="entry name" value="Tetratricopeptide repeat domain"/>
    <property type="match status" value="1"/>
</dbReference>
<comment type="caution">
    <text evidence="2">The sequence shown here is derived from an EMBL/GenBank/DDBJ whole genome shotgun (WGS) entry which is preliminary data.</text>
</comment>
<dbReference type="Pfam" id="PF01381">
    <property type="entry name" value="HTH_3"/>
    <property type="match status" value="1"/>
</dbReference>
<sequence length="268" mass="31595">MNELLKKIREDRCKTKKEISEGIISQKTYSNIEKGITSLDLNDLTKILKNLDVTFEEFAYQHKEMYEDYFSKYIHMIRKTVYSCNDKSINDSIDTILKDSNLNIRKKKILTSTLNCIFNIGKGELKSARVHANIVWSYLKEFDTLYAYDLFLLTHIFIIFTDESLNHVISRIKKDIRKWRDFKNFQIVEMSFYLNYGKYLELQGQKIEAVNAYNEGLKLSKINNNALYASVCMVRLGRLTQNQKLVEQGIYILKIFNPNLCKEVLKEE</sequence>
<proteinExistence type="predicted"/>
<feature type="domain" description="HTH cro/C1-type" evidence="1">
    <location>
        <begin position="5"/>
        <end position="58"/>
    </location>
</feature>
<dbReference type="CDD" id="cd00093">
    <property type="entry name" value="HTH_XRE"/>
    <property type="match status" value="1"/>
</dbReference>
<dbReference type="InterPro" id="IPR001387">
    <property type="entry name" value="Cro/C1-type_HTH"/>
</dbReference>
<evidence type="ECO:0000259" key="1">
    <source>
        <dbReference type="PROSITE" id="PS50943"/>
    </source>
</evidence>
<dbReference type="GO" id="GO:0003677">
    <property type="term" value="F:DNA binding"/>
    <property type="evidence" value="ECO:0007669"/>
    <property type="project" value="InterPro"/>
</dbReference>
<dbReference type="EMBL" id="JAAJID010000040">
    <property type="protein sequence ID" value="NGJ33553.1"/>
    <property type="molecule type" value="Genomic_DNA"/>
</dbReference>
<accession>A0A6G4Q4U5</accession>
<dbReference type="InterPro" id="IPR010982">
    <property type="entry name" value="Lambda_DNA-bd_dom_sf"/>
</dbReference>